<dbReference type="InterPro" id="IPR000073">
    <property type="entry name" value="AB_hydrolase_1"/>
</dbReference>
<dbReference type="InterPro" id="IPR000639">
    <property type="entry name" value="Epox_hydrolase-like"/>
</dbReference>
<dbReference type="Pfam" id="PF00561">
    <property type="entry name" value="Abhydrolase_1"/>
    <property type="match status" value="1"/>
</dbReference>
<evidence type="ECO:0000259" key="1">
    <source>
        <dbReference type="Pfam" id="PF00561"/>
    </source>
</evidence>
<name>A0A2W5DFH3_9BURK</name>
<dbReference type="AlphaFoldDB" id="A0A2W5DFH3"/>
<dbReference type="Gene3D" id="3.40.50.1820">
    <property type="entry name" value="alpha/beta hydrolase"/>
    <property type="match status" value="1"/>
</dbReference>
<dbReference type="Proteomes" id="UP000249633">
    <property type="component" value="Unassembled WGS sequence"/>
</dbReference>
<keyword evidence="2" id="KW-0378">Hydrolase</keyword>
<organism evidence="2 3">
    <name type="scientific">Roseateles depolymerans</name>
    <dbReference type="NCBI Taxonomy" id="76731"/>
    <lineage>
        <taxon>Bacteria</taxon>
        <taxon>Pseudomonadati</taxon>
        <taxon>Pseudomonadota</taxon>
        <taxon>Betaproteobacteria</taxon>
        <taxon>Burkholderiales</taxon>
        <taxon>Sphaerotilaceae</taxon>
        <taxon>Roseateles</taxon>
    </lineage>
</organism>
<sequence>MLAALAFAAAKAPDRPLESLVGRWAPPPSDFIELPGQLVHLRDQGPPDDPLPLVLLHGTSASLHTWEAWATELSRTRRVISLDLPGFGLSSGSPQNDYSDAAYVEFLARLLARLKLQRVVLAGNSLGGEIAWHFALARPAQVAGLVLVDAAGLDFQPEQLPLGFRIARLPLLRQLTRWVLPRRVVEDSVMAVYGDPARVSSALVDRYYELTLREGNREALLHRIDQLRPGEGSERLGELRVPTLILWGERDRLIPPRWGQALHAAIPGSELVMLPGLGHVPQEEDPAATLAPLRPWLARIPERAPRPQDSEIKTPR</sequence>
<evidence type="ECO:0000313" key="3">
    <source>
        <dbReference type="Proteomes" id="UP000249633"/>
    </source>
</evidence>
<dbReference type="EMBL" id="QFOD01000018">
    <property type="protein sequence ID" value="PZP29468.1"/>
    <property type="molecule type" value="Genomic_DNA"/>
</dbReference>
<accession>A0A2W5DFH3</accession>
<dbReference type="SUPFAM" id="SSF53474">
    <property type="entry name" value="alpha/beta-Hydrolases"/>
    <property type="match status" value="1"/>
</dbReference>
<dbReference type="PRINTS" id="PR00111">
    <property type="entry name" value="ABHYDROLASE"/>
</dbReference>
<protein>
    <submittedName>
        <fullName evidence="2">Alpha/beta hydrolase</fullName>
    </submittedName>
</protein>
<dbReference type="PRINTS" id="PR00412">
    <property type="entry name" value="EPOXHYDRLASE"/>
</dbReference>
<dbReference type="PANTHER" id="PTHR46438">
    <property type="entry name" value="ALPHA/BETA-HYDROLASES SUPERFAMILY PROTEIN"/>
    <property type="match status" value="1"/>
</dbReference>
<feature type="domain" description="AB hydrolase-1" evidence="1">
    <location>
        <begin position="52"/>
        <end position="286"/>
    </location>
</feature>
<dbReference type="PANTHER" id="PTHR46438:SF11">
    <property type="entry name" value="LIPASE-RELATED"/>
    <property type="match status" value="1"/>
</dbReference>
<gene>
    <name evidence="2" type="ORF">DI603_16905</name>
</gene>
<reference evidence="2 3" key="1">
    <citation type="submission" date="2017-08" db="EMBL/GenBank/DDBJ databases">
        <title>Infants hospitalized years apart are colonized by the same room-sourced microbial strains.</title>
        <authorList>
            <person name="Brooks B."/>
            <person name="Olm M.R."/>
            <person name="Firek B.A."/>
            <person name="Baker R."/>
            <person name="Thomas B.C."/>
            <person name="Morowitz M.J."/>
            <person name="Banfield J.F."/>
        </authorList>
    </citation>
    <scope>NUCLEOTIDE SEQUENCE [LARGE SCALE GENOMIC DNA]</scope>
    <source>
        <strain evidence="2">S2_012_000_R2_81</strain>
    </source>
</reference>
<comment type="caution">
    <text evidence="2">The sequence shown here is derived from an EMBL/GenBank/DDBJ whole genome shotgun (WGS) entry which is preliminary data.</text>
</comment>
<evidence type="ECO:0000313" key="2">
    <source>
        <dbReference type="EMBL" id="PZP29468.1"/>
    </source>
</evidence>
<dbReference type="GO" id="GO:0016787">
    <property type="term" value="F:hydrolase activity"/>
    <property type="evidence" value="ECO:0007669"/>
    <property type="project" value="UniProtKB-KW"/>
</dbReference>
<dbReference type="InterPro" id="IPR029058">
    <property type="entry name" value="AB_hydrolase_fold"/>
</dbReference>
<proteinExistence type="predicted"/>